<organism evidence="1 2">
    <name type="scientific">Brassica cretica</name>
    <name type="common">Mustard</name>
    <dbReference type="NCBI Taxonomy" id="69181"/>
    <lineage>
        <taxon>Eukaryota</taxon>
        <taxon>Viridiplantae</taxon>
        <taxon>Streptophyta</taxon>
        <taxon>Embryophyta</taxon>
        <taxon>Tracheophyta</taxon>
        <taxon>Spermatophyta</taxon>
        <taxon>Magnoliopsida</taxon>
        <taxon>eudicotyledons</taxon>
        <taxon>Gunneridae</taxon>
        <taxon>Pentapetalae</taxon>
        <taxon>rosids</taxon>
        <taxon>malvids</taxon>
        <taxon>Brassicales</taxon>
        <taxon>Brassicaceae</taxon>
        <taxon>Brassiceae</taxon>
        <taxon>Brassica</taxon>
    </lineage>
</organism>
<reference evidence="1" key="1">
    <citation type="submission" date="2019-12" db="EMBL/GenBank/DDBJ databases">
        <title>Genome sequencing and annotation of Brassica cretica.</title>
        <authorList>
            <person name="Studholme D.J."/>
            <person name="Sarris P."/>
        </authorList>
    </citation>
    <scope>NUCLEOTIDE SEQUENCE</scope>
    <source>
        <strain evidence="1">PFS-109/04</strain>
        <tissue evidence="1">Leaf</tissue>
    </source>
</reference>
<dbReference type="AlphaFoldDB" id="A0A8S9QB24"/>
<protein>
    <submittedName>
        <fullName evidence="1">Uncharacterized protein</fullName>
    </submittedName>
</protein>
<accession>A0A8S9QB24</accession>
<name>A0A8S9QB24_BRACR</name>
<dbReference type="EMBL" id="QGKX02001290">
    <property type="protein sequence ID" value="KAF3539347.1"/>
    <property type="molecule type" value="Genomic_DNA"/>
</dbReference>
<proteinExistence type="predicted"/>
<gene>
    <name evidence="1" type="ORF">F2Q69_00023333</name>
</gene>
<sequence>MPSSTRPEATRKLNCYSHQTLQVWNVNPQRKTLLIDRQQQQFVARFSSTTVDPYTSFVDLHSVGVKIGHDGINV</sequence>
<evidence type="ECO:0000313" key="2">
    <source>
        <dbReference type="Proteomes" id="UP000712600"/>
    </source>
</evidence>
<comment type="caution">
    <text evidence="1">The sequence shown here is derived from an EMBL/GenBank/DDBJ whole genome shotgun (WGS) entry which is preliminary data.</text>
</comment>
<evidence type="ECO:0000313" key="1">
    <source>
        <dbReference type="EMBL" id="KAF3539347.1"/>
    </source>
</evidence>
<dbReference type="Proteomes" id="UP000712600">
    <property type="component" value="Unassembled WGS sequence"/>
</dbReference>